<comment type="caution">
    <text evidence="2">The sequence shown here is derived from an EMBL/GenBank/DDBJ whole genome shotgun (WGS) entry which is preliminary data.</text>
</comment>
<accession>A0ABY6TYP3</accession>
<reference evidence="2 3" key="1">
    <citation type="submission" date="2019-06" db="EMBL/GenBank/DDBJ databases">
        <authorList>
            <person name="Broberg M."/>
        </authorList>
    </citation>
    <scope>NUCLEOTIDE SEQUENCE [LARGE SCALE GENOMIC DNA]</scope>
</reference>
<name>A0ABY6TYP3_BIOOC</name>
<protein>
    <submittedName>
        <fullName evidence="2">Uncharacterized protein</fullName>
    </submittedName>
</protein>
<feature type="region of interest" description="Disordered" evidence="1">
    <location>
        <begin position="1"/>
        <end position="40"/>
    </location>
</feature>
<dbReference type="EMBL" id="CABFNS010000711">
    <property type="protein sequence ID" value="VUC23811.1"/>
    <property type="molecule type" value="Genomic_DNA"/>
</dbReference>
<proteinExistence type="predicted"/>
<organism evidence="2 3">
    <name type="scientific">Bionectria ochroleuca</name>
    <name type="common">Gliocladium roseum</name>
    <dbReference type="NCBI Taxonomy" id="29856"/>
    <lineage>
        <taxon>Eukaryota</taxon>
        <taxon>Fungi</taxon>
        <taxon>Dikarya</taxon>
        <taxon>Ascomycota</taxon>
        <taxon>Pezizomycotina</taxon>
        <taxon>Sordariomycetes</taxon>
        <taxon>Hypocreomycetidae</taxon>
        <taxon>Hypocreales</taxon>
        <taxon>Bionectriaceae</taxon>
        <taxon>Clonostachys</taxon>
    </lineage>
</organism>
<evidence type="ECO:0000313" key="3">
    <source>
        <dbReference type="Proteomes" id="UP000766486"/>
    </source>
</evidence>
<sequence length="211" mass="21920">MVDGLGQDALGEQYASEPSAREEAFAPVGASAHEEEPAHEGVVDAEVSALVGAVDLGVELCLAWGILVAEACALEAASSNEEAPGREALALEISAREEALVLVEGSQDSEATLVASGLVPVVVTLEAFEVCHEAHLEEGDEVEVEIAAKAFARGEFPGVGSLEREAGLAPLHDSLENLSLAVRCVFEAEPDSVQLASEPVARHGVSETHVY</sequence>
<evidence type="ECO:0000313" key="2">
    <source>
        <dbReference type="EMBL" id="VUC23811.1"/>
    </source>
</evidence>
<dbReference type="Proteomes" id="UP000766486">
    <property type="component" value="Unassembled WGS sequence"/>
</dbReference>
<evidence type="ECO:0000256" key="1">
    <source>
        <dbReference type="SAM" id="MobiDB-lite"/>
    </source>
</evidence>
<keyword evidence="3" id="KW-1185">Reference proteome</keyword>
<gene>
    <name evidence="2" type="ORF">CLO192961_LOCUS125388</name>
</gene>